<proteinExistence type="predicted"/>
<feature type="compositionally biased region" description="Basic residues" evidence="1">
    <location>
        <begin position="78"/>
        <end position="89"/>
    </location>
</feature>
<evidence type="ECO:0000313" key="3">
    <source>
        <dbReference type="Proteomes" id="UP000266934"/>
    </source>
</evidence>
<keyword evidence="3" id="KW-1185">Reference proteome</keyword>
<organism evidence="2 3">
    <name type="scientific">Blastochloris tepida</name>
    <dbReference type="NCBI Taxonomy" id="2233851"/>
    <lineage>
        <taxon>Bacteria</taxon>
        <taxon>Pseudomonadati</taxon>
        <taxon>Pseudomonadota</taxon>
        <taxon>Alphaproteobacteria</taxon>
        <taxon>Hyphomicrobiales</taxon>
        <taxon>Blastochloridaceae</taxon>
        <taxon>Blastochloris</taxon>
    </lineage>
</organism>
<evidence type="ECO:0000256" key="1">
    <source>
        <dbReference type="SAM" id="MobiDB-lite"/>
    </source>
</evidence>
<dbReference type="AlphaFoldDB" id="A0A348FY01"/>
<gene>
    <name evidence="2" type="ORF">BLTE_08690</name>
</gene>
<dbReference type="KEGG" id="blag:BLTE_08690"/>
<feature type="region of interest" description="Disordered" evidence="1">
    <location>
        <begin position="66"/>
        <end position="89"/>
    </location>
</feature>
<accession>A0A348FY01</accession>
<dbReference type="Pfam" id="PF12071">
    <property type="entry name" value="DUF3551"/>
    <property type="match status" value="1"/>
</dbReference>
<evidence type="ECO:0008006" key="4">
    <source>
        <dbReference type="Google" id="ProtNLM"/>
    </source>
</evidence>
<reference evidence="2 3" key="1">
    <citation type="submission" date="2018-08" db="EMBL/GenBank/DDBJ databases">
        <title>Complete genome sequencing of Blastochloris tepida GI.</title>
        <authorList>
            <person name="Tsukatani Y."/>
            <person name="Mori H."/>
        </authorList>
    </citation>
    <scope>NUCLEOTIDE SEQUENCE [LARGE SCALE GENOMIC DNA]</scope>
    <source>
        <strain evidence="2 3">GI</strain>
    </source>
</reference>
<dbReference type="InterPro" id="IPR021937">
    <property type="entry name" value="DUF3551"/>
</dbReference>
<sequence length="89" mass="9665">MQPSTIAALGLAAGIALWGTSPAEAREYPWCLEDRMFDGGSIRTCGFMTLDQCVAMRPSPASGNCYPNPAFRGSAGHQRARPRKHRGKR</sequence>
<protein>
    <recommendedName>
        <fullName evidence="4">DUF3551 domain-containing protein</fullName>
    </recommendedName>
</protein>
<dbReference type="Proteomes" id="UP000266934">
    <property type="component" value="Chromosome"/>
</dbReference>
<dbReference type="EMBL" id="AP018907">
    <property type="protein sequence ID" value="BBF92184.1"/>
    <property type="molecule type" value="Genomic_DNA"/>
</dbReference>
<name>A0A348FY01_9HYPH</name>
<dbReference type="OrthoDB" id="8255753at2"/>
<dbReference type="RefSeq" id="WP_160140516.1">
    <property type="nucleotide sequence ID" value="NZ_AP018907.1"/>
</dbReference>
<evidence type="ECO:0000313" key="2">
    <source>
        <dbReference type="EMBL" id="BBF92184.1"/>
    </source>
</evidence>